<reference evidence="1 2" key="1">
    <citation type="journal article" date="2019" name="Plant Biotechnol. J.">
        <title>The red bayberry genome and genetic basis of sex determination.</title>
        <authorList>
            <person name="Jia H.M."/>
            <person name="Jia H.J."/>
            <person name="Cai Q.L."/>
            <person name="Wang Y."/>
            <person name="Zhao H.B."/>
            <person name="Yang W.F."/>
            <person name="Wang G.Y."/>
            <person name="Li Y.H."/>
            <person name="Zhan D.L."/>
            <person name="Shen Y.T."/>
            <person name="Niu Q.F."/>
            <person name="Chang L."/>
            <person name="Qiu J."/>
            <person name="Zhao L."/>
            <person name="Xie H.B."/>
            <person name="Fu W.Y."/>
            <person name="Jin J."/>
            <person name="Li X.W."/>
            <person name="Jiao Y."/>
            <person name="Zhou C.C."/>
            <person name="Tu T."/>
            <person name="Chai C.Y."/>
            <person name="Gao J.L."/>
            <person name="Fan L.J."/>
            <person name="van de Weg E."/>
            <person name="Wang J.Y."/>
            <person name="Gao Z.S."/>
        </authorList>
    </citation>
    <scope>NUCLEOTIDE SEQUENCE [LARGE SCALE GENOMIC DNA]</scope>
    <source>
        <tissue evidence="1">Leaves</tissue>
    </source>
</reference>
<proteinExistence type="predicted"/>
<dbReference type="Proteomes" id="UP000516437">
    <property type="component" value="Chromosome 7"/>
</dbReference>
<dbReference type="AlphaFoldDB" id="A0A6A1UZ14"/>
<protein>
    <submittedName>
        <fullName evidence="1">Uncharacterized protein</fullName>
    </submittedName>
</protein>
<name>A0A6A1UZ14_9ROSI</name>
<comment type="caution">
    <text evidence="1">The sequence shown here is derived from an EMBL/GenBank/DDBJ whole genome shotgun (WGS) entry which is preliminary data.</text>
</comment>
<dbReference type="EMBL" id="RXIC02000025">
    <property type="protein sequence ID" value="KAB1205639.1"/>
    <property type="molecule type" value="Genomic_DNA"/>
</dbReference>
<gene>
    <name evidence="1" type="ORF">CJ030_MR7G017811</name>
</gene>
<accession>A0A6A1UZ14</accession>
<sequence>MASTISTASSAGCDDVVSAEVQPLCKCGIPAKLRTSMTNENPRDAFMDVSDMKKKMMETMKNGKQIPDNDLGNN</sequence>
<keyword evidence="2" id="KW-1185">Reference proteome</keyword>
<evidence type="ECO:0000313" key="2">
    <source>
        <dbReference type="Proteomes" id="UP000516437"/>
    </source>
</evidence>
<organism evidence="1 2">
    <name type="scientific">Morella rubra</name>
    <name type="common">Chinese bayberry</name>
    <dbReference type="NCBI Taxonomy" id="262757"/>
    <lineage>
        <taxon>Eukaryota</taxon>
        <taxon>Viridiplantae</taxon>
        <taxon>Streptophyta</taxon>
        <taxon>Embryophyta</taxon>
        <taxon>Tracheophyta</taxon>
        <taxon>Spermatophyta</taxon>
        <taxon>Magnoliopsida</taxon>
        <taxon>eudicotyledons</taxon>
        <taxon>Gunneridae</taxon>
        <taxon>Pentapetalae</taxon>
        <taxon>rosids</taxon>
        <taxon>fabids</taxon>
        <taxon>Fagales</taxon>
        <taxon>Myricaceae</taxon>
        <taxon>Morella</taxon>
    </lineage>
</organism>
<evidence type="ECO:0000313" key="1">
    <source>
        <dbReference type="EMBL" id="KAB1205639.1"/>
    </source>
</evidence>